<dbReference type="CDD" id="cd23702">
    <property type="entry name" value="eL14"/>
    <property type="match status" value="1"/>
</dbReference>
<dbReference type="Pfam" id="PF07557">
    <property type="entry name" value="Shugoshin_C"/>
    <property type="match status" value="1"/>
</dbReference>
<feature type="compositionally biased region" description="Basic residues" evidence="14">
    <location>
        <begin position="424"/>
        <end position="444"/>
    </location>
</feature>
<dbReference type="InterPro" id="IPR014722">
    <property type="entry name" value="Rib_uL2_dom2"/>
</dbReference>
<dbReference type="GO" id="GO:0003735">
    <property type="term" value="F:structural constituent of ribosome"/>
    <property type="evidence" value="ECO:0007669"/>
    <property type="project" value="InterPro"/>
</dbReference>
<proteinExistence type="inferred from homology"/>
<evidence type="ECO:0000256" key="6">
    <source>
        <dbReference type="ARBA" id="ARBA00022829"/>
    </source>
</evidence>
<dbReference type="EMBL" id="JAROKS010000012">
    <property type="protein sequence ID" value="KAK1799082.1"/>
    <property type="molecule type" value="Genomic_DNA"/>
</dbReference>
<evidence type="ECO:0000256" key="2">
    <source>
        <dbReference type="ARBA" id="ARBA00006592"/>
    </source>
</evidence>
<keyword evidence="7" id="KW-0689">Ribosomal protein</keyword>
<dbReference type="Gene3D" id="6.10.250.2270">
    <property type="match status" value="1"/>
</dbReference>
<dbReference type="Pfam" id="PF01929">
    <property type="entry name" value="Ribosomal_L14e"/>
    <property type="match status" value="1"/>
</dbReference>
<dbReference type="GO" id="GO:0005737">
    <property type="term" value="C:cytoplasm"/>
    <property type="evidence" value="ECO:0007669"/>
    <property type="project" value="UniProtKB-ARBA"/>
</dbReference>
<evidence type="ECO:0000256" key="9">
    <source>
        <dbReference type="ARBA" id="ARBA00023274"/>
    </source>
</evidence>
<dbReference type="GO" id="GO:0015934">
    <property type="term" value="C:large ribosomal subunit"/>
    <property type="evidence" value="ECO:0007669"/>
    <property type="project" value="UniProtKB-ARBA"/>
</dbReference>
<keyword evidence="10" id="KW-0131">Cell cycle</keyword>
<keyword evidence="18" id="KW-1185">Reference proteome</keyword>
<feature type="domain" description="Large ribosomal subunit protein eL14" evidence="15">
    <location>
        <begin position="709"/>
        <end position="783"/>
    </location>
</feature>
<dbReference type="GO" id="GO:0000775">
    <property type="term" value="C:chromosome, centromeric region"/>
    <property type="evidence" value="ECO:0007669"/>
    <property type="project" value="UniProtKB-SubCell"/>
</dbReference>
<keyword evidence="8" id="KW-0175">Coiled coil</keyword>
<dbReference type="Gene3D" id="1.20.5.730">
    <property type="entry name" value="Single helix bin"/>
    <property type="match status" value="1"/>
</dbReference>
<accession>A0AAD9E1J6</accession>
<dbReference type="FunFam" id="2.30.30.30:FF:000022">
    <property type="entry name" value="60S ribosomal protein L14"/>
    <property type="match status" value="1"/>
</dbReference>
<dbReference type="InterPro" id="IPR008991">
    <property type="entry name" value="Translation_prot_SH3-like_sf"/>
</dbReference>
<evidence type="ECO:0000256" key="4">
    <source>
        <dbReference type="ARBA" id="ARBA00022454"/>
    </source>
</evidence>
<comment type="caution">
    <text evidence="17">The sequence shown here is derived from an EMBL/GenBank/DDBJ whole genome shotgun (WGS) entry which is preliminary data.</text>
</comment>
<feature type="region of interest" description="Disordered" evidence="14">
    <location>
        <begin position="255"/>
        <end position="352"/>
    </location>
</feature>
<evidence type="ECO:0000256" key="13">
    <source>
        <dbReference type="ARBA" id="ARBA00035318"/>
    </source>
</evidence>
<evidence type="ECO:0000256" key="10">
    <source>
        <dbReference type="ARBA" id="ARBA00023306"/>
    </source>
</evidence>
<keyword evidence="4" id="KW-0158">Chromosome</keyword>
<organism evidence="17 18">
    <name type="scientific">Electrophorus voltai</name>
    <dbReference type="NCBI Taxonomy" id="2609070"/>
    <lineage>
        <taxon>Eukaryota</taxon>
        <taxon>Metazoa</taxon>
        <taxon>Chordata</taxon>
        <taxon>Craniata</taxon>
        <taxon>Vertebrata</taxon>
        <taxon>Euteleostomi</taxon>
        <taxon>Actinopterygii</taxon>
        <taxon>Neopterygii</taxon>
        <taxon>Teleostei</taxon>
        <taxon>Ostariophysi</taxon>
        <taxon>Gymnotiformes</taxon>
        <taxon>Gymnotoidei</taxon>
        <taxon>Gymnotidae</taxon>
        <taxon>Electrophorus</taxon>
    </lineage>
</organism>
<dbReference type="GO" id="GO:0051301">
    <property type="term" value="P:cell division"/>
    <property type="evidence" value="ECO:0007669"/>
    <property type="project" value="UniProtKB-KW"/>
</dbReference>
<dbReference type="PANTHER" id="PTHR21577">
    <property type="entry name" value="SHUGOSHIN"/>
    <property type="match status" value="1"/>
</dbReference>
<feature type="region of interest" description="Disordered" evidence="14">
    <location>
        <begin position="171"/>
        <end position="192"/>
    </location>
</feature>
<evidence type="ECO:0000256" key="11">
    <source>
        <dbReference type="ARBA" id="ARBA00023328"/>
    </source>
</evidence>
<evidence type="ECO:0000256" key="12">
    <source>
        <dbReference type="ARBA" id="ARBA00035215"/>
    </source>
</evidence>
<evidence type="ECO:0000256" key="3">
    <source>
        <dbReference type="ARBA" id="ARBA00010845"/>
    </source>
</evidence>
<feature type="compositionally biased region" description="Polar residues" evidence="14">
    <location>
        <begin position="391"/>
        <end position="401"/>
    </location>
</feature>
<comment type="similarity">
    <text evidence="2">Belongs to the eukaryotic ribosomal protein eL14 family.</text>
</comment>
<feature type="compositionally biased region" description="Basic and acidic residues" evidence="14">
    <location>
        <begin position="297"/>
        <end position="330"/>
    </location>
</feature>
<dbReference type="AlphaFoldDB" id="A0AAD9E1J6"/>
<dbReference type="Gene3D" id="2.30.30.30">
    <property type="match status" value="1"/>
</dbReference>
<feature type="region of interest" description="Disordered" evidence="14">
    <location>
        <begin position="369"/>
        <end position="465"/>
    </location>
</feature>
<dbReference type="PANTHER" id="PTHR21577:SF3">
    <property type="entry name" value="SHUGOSHIN 1-RELATED"/>
    <property type="match status" value="1"/>
</dbReference>
<dbReference type="InterPro" id="IPR011515">
    <property type="entry name" value="Shugoshin_C"/>
</dbReference>
<reference evidence="17" key="1">
    <citation type="submission" date="2023-03" db="EMBL/GenBank/DDBJ databases">
        <title>Electrophorus voltai genome.</title>
        <authorList>
            <person name="Bian C."/>
        </authorList>
    </citation>
    <scope>NUCLEOTIDE SEQUENCE</scope>
    <source>
        <strain evidence="17">CB-2022</strain>
        <tissue evidence="17">Muscle</tissue>
    </source>
</reference>
<evidence type="ECO:0000256" key="1">
    <source>
        <dbReference type="ARBA" id="ARBA00004584"/>
    </source>
</evidence>
<dbReference type="Proteomes" id="UP001239994">
    <property type="component" value="Unassembled WGS sequence"/>
</dbReference>
<keyword evidence="11" id="KW-0137">Centromere</keyword>
<feature type="domain" description="Shugoshin C-terminal" evidence="16">
    <location>
        <begin position="611"/>
        <end position="631"/>
    </location>
</feature>
<feature type="non-terminal residue" evidence="17">
    <location>
        <position position="804"/>
    </location>
</feature>
<feature type="compositionally biased region" description="Basic residues" evidence="14">
    <location>
        <begin position="172"/>
        <end position="189"/>
    </location>
</feature>
<dbReference type="GO" id="GO:0005634">
    <property type="term" value="C:nucleus"/>
    <property type="evidence" value="ECO:0007669"/>
    <property type="project" value="InterPro"/>
</dbReference>
<evidence type="ECO:0000313" key="18">
    <source>
        <dbReference type="Proteomes" id="UP001239994"/>
    </source>
</evidence>
<comment type="similarity">
    <text evidence="3">Belongs to the shugoshin family.</text>
</comment>
<evidence type="ECO:0000256" key="14">
    <source>
        <dbReference type="SAM" id="MobiDB-lite"/>
    </source>
</evidence>
<name>A0AAD9E1J6_9TELE</name>
<evidence type="ECO:0000256" key="5">
    <source>
        <dbReference type="ARBA" id="ARBA00022618"/>
    </source>
</evidence>
<evidence type="ECO:0000256" key="7">
    <source>
        <dbReference type="ARBA" id="ARBA00022980"/>
    </source>
</evidence>
<sequence>QYAMVRERVVPKKSFQQSLDDIKEKMKEKRNKRLAIAGSASHGLSKLKNKNTATVKPFVLKSVQVNNKALALALQAEREKVRQAQGVILQMKRERQALLFHLLMLKRALREAGAVKITQVSHSLLYWPAPQLEAITQEQELCSVVQTCSPDAGTDPCGLRNGTASLPSSVVMRRRQDGRRRSERMRRRSSLFEPASVRVSVTEEAEPPTSDLTERFWDPAAELCRQTGTAEPELTVENTLVVGHESVQTDLVQPCSRVGLDPGPPELATSQHSTPEAPKRDASRQAKRKPCQPATRPKPERGRKPDRAPLRKPWESSKQRARSKSRENSRSRARGQPPPPGDRLTSSLGSSDMFDFDCEEAVHVTPFRAGSKVSESQPEEALSCPVVPPSFGSSPCPTAQVESSSSEAEEEADGSLYVPDDKKLRRTRSPPLRRARSKRRSVQKRAKENAPVKQLPAPSENTEDRKMCAETSVSLFPQVPTELHLPQSLYMDLQFADSPVCLHPENSSQSVPGQERCKGVTRESPLSVPLAGQAGLMVIDSPLFDLTNCRSQAAEQQFDIPAPMAKSRRKKGGLVVRSCLGLALSDVTNLSPAAYRQPLPGHDSTPGATRNRRCTSAVNYKEPSLSSKLRRGDKFTDTQFLRSPIFKQKSQRSVKTMEKYNESFVFKRFVEIGRVAFVAFGPHEGKLVAIVDVIDQNRALVDGPCSGVKRQSMPFKRMQLTDYVIKVPHSARQKYVRRAWEKAEINQKWEASNWAKKIEARKKKAKMNDFDRYKVMKAKKMRNKIIKHEMKKLQKAAAATAKKA</sequence>
<dbReference type="InterPro" id="IPR038889">
    <property type="entry name" value="Shugoshin1/2"/>
</dbReference>
<gene>
    <name evidence="17" type="ORF">P4O66_007347</name>
</gene>
<evidence type="ECO:0000256" key="8">
    <source>
        <dbReference type="ARBA" id="ARBA00023054"/>
    </source>
</evidence>
<keyword evidence="5" id="KW-0132">Cell division</keyword>
<dbReference type="SUPFAM" id="SSF50104">
    <property type="entry name" value="Translation proteins SH3-like domain"/>
    <property type="match status" value="1"/>
</dbReference>
<evidence type="ECO:0000313" key="17">
    <source>
        <dbReference type="EMBL" id="KAK1799082.1"/>
    </source>
</evidence>
<keyword evidence="6" id="KW-0159">Chromosome partition</keyword>
<comment type="subcellular location">
    <subcellularLocation>
        <location evidence="1">Chromosome</location>
        <location evidence="1">Centromere</location>
    </subcellularLocation>
</comment>
<keyword evidence="9" id="KW-0687">Ribonucleoprotein</keyword>
<evidence type="ECO:0000259" key="16">
    <source>
        <dbReference type="Pfam" id="PF07557"/>
    </source>
</evidence>
<dbReference type="InterPro" id="IPR002784">
    <property type="entry name" value="Ribosomal_eL14_dom"/>
</dbReference>
<evidence type="ECO:0000259" key="15">
    <source>
        <dbReference type="Pfam" id="PF01929"/>
    </source>
</evidence>
<dbReference type="GO" id="GO:0006412">
    <property type="term" value="P:translation"/>
    <property type="evidence" value="ECO:0007669"/>
    <property type="project" value="InterPro"/>
</dbReference>
<protein>
    <recommendedName>
        <fullName evidence="12">Large ribosomal subunit protein eL14</fullName>
    </recommendedName>
    <alternativeName>
        <fullName evidence="13">60S ribosomal protein L14</fullName>
    </alternativeName>
</protein>
<dbReference type="GO" id="GO:0045132">
    <property type="term" value="P:meiotic chromosome segregation"/>
    <property type="evidence" value="ECO:0007669"/>
    <property type="project" value="InterPro"/>
</dbReference>